<reference evidence="1" key="1">
    <citation type="journal article" date="2020" name="Stud. Mycol.">
        <title>101 Dothideomycetes genomes: a test case for predicting lifestyles and emergence of pathogens.</title>
        <authorList>
            <person name="Haridas S."/>
            <person name="Albert R."/>
            <person name="Binder M."/>
            <person name="Bloem J."/>
            <person name="Labutti K."/>
            <person name="Salamov A."/>
            <person name="Andreopoulos B."/>
            <person name="Baker S."/>
            <person name="Barry K."/>
            <person name="Bills G."/>
            <person name="Bluhm B."/>
            <person name="Cannon C."/>
            <person name="Castanera R."/>
            <person name="Culley D."/>
            <person name="Daum C."/>
            <person name="Ezra D."/>
            <person name="Gonzalez J."/>
            <person name="Henrissat B."/>
            <person name="Kuo A."/>
            <person name="Liang C."/>
            <person name="Lipzen A."/>
            <person name="Lutzoni F."/>
            <person name="Magnuson J."/>
            <person name="Mondo S."/>
            <person name="Nolan M."/>
            <person name="Ohm R."/>
            <person name="Pangilinan J."/>
            <person name="Park H.-J."/>
            <person name="Ramirez L."/>
            <person name="Alfaro M."/>
            <person name="Sun H."/>
            <person name="Tritt A."/>
            <person name="Yoshinaga Y."/>
            <person name="Zwiers L.-H."/>
            <person name="Turgeon B."/>
            <person name="Goodwin S."/>
            <person name="Spatafora J."/>
            <person name="Crous P."/>
            <person name="Grigoriev I."/>
        </authorList>
    </citation>
    <scope>NUCLEOTIDE SEQUENCE</scope>
    <source>
        <strain evidence="1">ATCC 200398</strain>
    </source>
</reference>
<dbReference type="EMBL" id="MU003528">
    <property type="protein sequence ID" value="KAF2465750.1"/>
    <property type="molecule type" value="Genomic_DNA"/>
</dbReference>
<dbReference type="Proteomes" id="UP000799755">
    <property type="component" value="Unassembled WGS sequence"/>
</dbReference>
<gene>
    <name evidence="1" type="ORF">BDR25DRAFT_306531</name>
</gene>
<accession>A0ACB6QFU9</accession>
<comment type="caution">
    <text evidence="1">The sequence shown here is derived from an EMBL/GenBank/DDBJ whole genome shotgun (WGS) entry which is preliminary data.</text>
</comment>
<name>A0ACB6QFU9_9PLEO</name>
<proteinExistence type="predicted"/>
<evidence type="ECO:0000313" key="2">
    <source>
        <dbReference type="Proteomes" id="UP000799755"/>
    </source>
</evidence>
<organism evidence="1 2">
    <name type="scientific">Lindgomyces ingoldianus</name>
    <dbReference type="NCBI Taxonomy" id="673940"/>
    <lineage>
        <taxon>Eukaryota</taxon>
        <taxon>Fungi</taxon>
        <taxon>Dikarya</taxon>
        <taxon>Ascomycota</taxon>
        <taxon>Pezizomycotina</taxon>
        <taxon>Dothideomycetes</taxon>
        <taxon>Pleosporomycetidae</taxon>
        <taxon>Pleosporales</taxon>
        <taxon>Lindgomycetaceae</taxon>
        <taxon>Lindgomyces</taxon>
    </lineage>
</organism>
<evidence type="ECO:0000313" key="1">
    <source>
        <dbReference type="EMBL" id="KAF2465750.1"/>
    </source>
</evidence>
<sequence length="344" mass="38425">MAEVVGAIASAVTLASLFKACLDAFDLFQAAQKTECDLQRLFVRLNIERLRLYTWGEAMGLTEPPRSRKKTVLETASCRGLVKDTLEAMKQLFQDSEKIQTRYGCKQATLVPRSVGLGDTSIMDDLAASFSNFWVPAALSSPPKPLRNKTLTKVRWAIHDRKKFDVLIRELKELVDGLQSITESIFAASRQGGMLRFGIQQIKNLDTLEVVSAACEVDYPDISEAATVKLDVMTVGTSQRQDILDWLDETKDDLPDPSLPKPFMQGNRASGLSNLNSIVAEYLQNKGYTDTRAVFVAETWTAEESRPVQPAAEDSVPKQKMGAEPEQNQTTQTSKRFRKRRRIS</sequence>
<protein>
    <submittedName>
        <fullName evidence="1">Uncharacterized protein</fullName>
    </submittedName>
</protein>
<keyword evidence="2" id="KW-1185">Reference proteome</keyword>